<dbReference type="CDD" id="cd00009">
    <property type="entry name" value="AAA"/>
    <property type="match status" value="1"/>
</dbReference>
<name>A0ABP1FHU5_9CHLO</name>
<dbReference type="Pfam" id="PF20030">
    <property type="entry name" value="bpMoxR"/>
    <property type="match status" value="1"/>
</dbReference>
<dbReference type="Pfam" id="PF17868">
    <property type="entry name" value="AAA_lid_8"/>
    <property type="match status" value="1"/>
</dbReference>
<keyword evidence="3" id="KW-1185">Reference proteome</keyword>
<reference evidence="2 3" key="1">
    <citation type="submission" date="2024-06" db="EMBL/GenBank/DDBJ databases">
        <authorList>
            <person name="Kraege A."/>
            <person name="Thomma B."/>
        </authorList>
    </citation>
    <scope>NUCLEOTIDE SEQUENCE [LARGE SCALE GENOMIC DNA]</scope>
</reference>
<evidence type="ECO:0000313" key="2">
    <source>
        <dbReference type="EMBL" id="CAL5219518.1"/>
    </source>
</evidence>
<dbReference type="EMBL" id="CAXHTA020000002">
    <property type="protein sequence ID" value="CAL5219518.1"/>
    <property type="molecule type" value="Genomic_DNA"/>
</dbReference>
<dbReference type="SMART" id="SM00382">
    <property type="entry name" value="AAA"/>
    <property type="match status" value="1"/>
</dbReference>
<organism evidence="2 3">
    <name type="scientific">Coccomyxa viridis</name>
    <dbReference type="NCBI Taxonomy" id="1274662"/>
    <lineage>
        <taxon>Eukaryota</taxon>
        <taxon>Viridiplantae</taxon>
        <taxon>Chlorophyta</taxon>
        <taxon>core chlorophytes</taxon>
        <taxon>Trebouxiophyceae</taxon>
        <taxon>Trebouxiophyceae incertae sedis</taxon>
        <taxon>Coccomyxaceae</taxon>
        <taxon>Coccomyxa</taxon>
    </lineage>
</organism>
<dbReference type="PANTHER" id="PTHR32204:SF0">
    <property type="entry name" value="ATPASE RAVA"/>
    <property type="match status" value="1"/>
</dbReference>
<dbReference type="SUPFAM" id="SSF52540">
    <property type="entry name" value="P-loop containing nucleoside triphosphate hydrolases"/>
    <property type="match status" value="1"/>
</dbReference>
<dbReference type="Proteomes" id="UP001497392">
    <property type="component" value="Unassembled WGS sequence"/>
</dbReference>
<accession>A0ABP1FHU5</accession>
<proteinExistence type="predicted"/>
<dbReference type="InterPro" id="IPR001270">
    <property type="entry name" value="ClpA/B"/>
</dbReference>
<sequence length="562" mass="62057">MMQVAPGPSCSQVCKASSKQDLPRATAASTSARAPRTSFLNAYQRRGEHLSILVAQAVRSDQQVDQLSNSALELISQITRKADEEHAATLERNRAALEGLVEQDAPVELKRKVLATVSALKEGLIERETEVRLLLLAALAGEHLLLLGPPGTAKSELSRRMARLTGGTYFERLLTRFSVPEELFGPLSMKGLENDEYVRQIDGYLPTCEVAFIDEIFKANSAILNALLTLLNERLFDNGNQRLRVPLLCMVGASNELPESEELDALFDRFLIRRQVAQVSSAQLGSLARLAAGTLRPADEASTSSSNGAAEFNGAATSLADSSSARFTELTLDEFRDTARAAYTAVDLPDAVVDILTSLRNYLQDKCEPPVYVSDRRFMKSVNLLQVAAYADGRDQVIEYDCLLLEHVFGQRPDDAQKVKQFVLDTIASDPGLQQTELVFLGLFGRACRVLENRNQEDMEETKREAAQVVELLDLRQGGLTQTLDGGFPELRNSVWQSEISVQSAVQALTPQMTENKKRVEELLREALILQAALESETEAGLLERLLPKRYKQYQKGISSRA</sequence>
<dbReference type="PANTHER" id="PTHR32204">
    <property type="entry name" value="ATPASE RAVA"/>
    <property type="match status" value="1"/>
</dbReference>
<feature type="domain" description="AAA+ ATPase" evidence="1">
    <location>
        <begin position="140"/>
        <end position="277"/>
    </location>
</feature>
<gene>
    <name evidence="2" type="primary">g1365</name>
    <name evidence="2" type="ORF">VP750_LOCUS1177</name>
</gene>
<dbReference type="PRINTS" id="PR00300">
    <property type="entry name" value="CLPPROTEASEA"/>
</dbReference>
<protein>
    <submittedName>
        <fullName evidence="2">G1365 protein</fullName>
    </submittedName>
</protein>
<evidence type="ECO:0000313" key="3">
    <source>
        <dbReference type="Proteomes" id="UP001497392"/>
    </source>
</evidence>
<comment type="caution">
    <text evidence="2">The sequence shown here is derived from an EMBL/GenBank/DDBJ whole genome shotgun (WGS) entry which is preliminary data.</text>
</comment>
<dbReference type="InterPro" id="IPR027417">
    <property type="entry name" value="P-loop_NTPase"/>
</dbReference>
<dbReference type="InterPro" id="IPR003593">
    <property type="entry name" value="AAA+_ATPase"/>
</dbReference>
<dbReference type="InterPro" id="IPR041538">
    <property type="entry name" value="RavA-like_AAA_lid"/>
</dbReference>
<dbReference type="InterPro" id="IPR045427">
    <property type="entry name" value="MoxR"/>
</dbReference>
<evidence type="ECO:0000259" key="1">
    <source>
        <dbReference type="SMART" id="SM00382"/>
    </source>
</evidence>
<dbReference type="Gene3D" id="3.40.50.300">
    <property type="entry name" value="P-loop containing nucleotide triphosphate hydrolases"/>
    <property type="match status" value="1"/>
</dbReference>
<dbReference type="InterPro" id="IPR050513">
    <property type="entry name" value="RavA_ATPases"/>
</dbReference>